<dbReference type="SUPFAM" id="SSF51445">
    <property type="entry name" value="(Trans)glycosidases"/>
    <property type="match status" value="1"/>
</dbReference>
<dbReference type="Proteomes" id="UP000346198">
    <property type="component" value="Unassembled WGS sequence"/>
</dbReference>
<feature type="signal peptide" evidence="1">
    <location>
        <begin position="1"/>
        <end position="21"/>
    </location>
</feature>
<protein>
    <recommendedName>
        <fullName evidence="4">Alpha-galactosidase</fullName>
    </recommendedName>
</protein>
<sequence length="859" mass="96115">MKKKYVGLSLLVLLVANLGVAKPSASPAILRNGHIEAVFAKQGNAWSLEQCRRPDGSDVLSMDSDEFEILLLDGSRFTVEDYKIAEVEHERADGMQVVRFHYQPIASSGAAPAQIVVSYTLGSDPFIRKTVFLKMKEGDVVDRLQVLRFSSKQTASRGGEGQPIFLGNWFVAMDYPAFYSRHSDGFVNPKYSYTWHYTIDLEDGENERAPRDGLVTLFHFPGHAKRQADGSWGVASKPAVLGLSATPGENAELALLDYINLTRRPARSHLHHNNWYNREAKHLTVDGYVNGFSRTLAENLAKYGAHLDAMVPDDGWQQKKDYKRIYEPGSQHDPLPEISAALAALDIELGIWLGLDGSTSPLEPGIKLGYTPAVPLENYKPPKQWGGQKYFDILNPKYQADLKESLRFLIEDASVTYFKHDFNHCLTPHYLRPRHAREACLDVTLELIAYERSLNPNVYINYTNGSTFSPFWLQFMECIWMQSGDSPSNSDWPQLSLREGATSYRDNHFYKSFNNPTVCARPVLPIANFMTHGILYTERKPFTDFKDTLLDWSNYVVMYLGRGTLLKELYISNSLFDDAQWEVLGKACAWAQQNQDRMLNTVLIGGDCAKGQVYGYVSWVDDRAVLVVRNPDRAEQTLTVPFDASVYFRGAKGKAYHARAIYPFVEQMPWALTSGKAMSVTVPGDSVLIYELEPGSPVVKTAVQPAPLPKATVDTSKSVWSLKVTVPDEELARYDLLLQTEKLAIASVLINGEPAAATRTSNGRAWTLATYDLRAYRGKTLNITAEAGVFSLEKVPAKTRRLMKTVASGDSVLMEAWLVADCPVETQAAPEDEVLPLTVGQNYRRQTQCLVPETAIELK</sequence>
<dbReference type="RefSeq" id="WP_136060084.1">
    <property type="nucleotide sequence ID" value="NZ_CAAHFH010000001.1"/>
</dbReference>
<feature type="chain" id="PRO_5025349395" description="Alpha-galactosidase" evidence="1">
    <location>
        <begin position="22"/>
        <end position="859"/>
    </location>
</feature>
<keyword evidence="1" id="KW-0732">Signal</keyword>
<dbReference type="AlphaFoldDB" id="A0A6C2UET0"/>
<evidence type="ECO:0008006" key="4">
    <source>
        <dbReference type="Google" id="ProtNLM"/>
    </source>
</evidence>
<name>A0A6C2UET0_9BACT</name>
<organism evidence="2 3">
    <name type="scientific">Pontiella sulfatireligans</name>
    <dbReference type="NCBI Taxonomy" id="2750658"/>
    <lineage>
        <taxon>Bacteria</taxon>
        <taxon>Pseudomonadati</taxon>
        <taxon>Kiritimatiellota</taxon>
        <taxon>Kiritimatiellia</taxon>
        <taxon>Kiritimatiellales</taxon>
        <taxon>Pontiellaceae</taxon>
        <taxon>Pontiella</taxon>
    </lineage>
</organism>
<accession>A0A6C2UET0</accession>
<proteinExistence type="predicted"/>
<evidence type="ECO:0000256" key="1">
    <source>
        <dbReference type="SAM" id="SignalP"/>
    </source>
</evidence>
<dbReference type="EMBL" id="CAAHFH010000001">
    <property type="protein sequence ID" value="VGO18618.1"/>
    <property type="molecule type" value="Genomic_DNA"/>
</dbReference>
<dbReference type="InterPro" id="IPR017853">
    <property type="entry name" value="GH"/>
</dbReference>
<reference evidence="2 3" key="1">
    <citation type="submission" date="2019-04" db="EMBL/GenBank/DDBJ databases">
        <authorList>
            <person name="Van Vliet M D."/>
        </authorList>
    </citation>
    <scope>NUCLEOTIDE SEQUENCE [LARGE SCALE GENOMIC DNA]</scope>
    <source>
        <strain evidence="2 3">F21</strain>
    </source>
</reference>
<gene>
    <name evidence="2" type="ORF">SCARR_00671</name>
</gene>
<dbReference type="Gene3D" id="3.20.20.70">
    <property type="entry name" value="Aldolase class I"/>
    <property type="match status" value="1"/>
</dbReference>
<dbReference type="InterPro" id="IPR013785">
    <property type="entry name" value="Aldolase_TIM"/>
</dbReference>
<evidence type="ECO:0000313" key="2">
    <source>
        <dbReference type="EMBL" id="VGO18618.1"/>
    </source>
</evidence>
<keyword evidence="3" id="KW-1185">Reference proteome</keyword>
<evidence type="ECO:0000313" key="3">
    <source>
        <dbReference type="Proteomes" id="UP000346198"/>
    </source>
</evidence>